<dbReference type="Proteomes" id="UP001165685">
    <property type="component" value="Unassembled WGS sequence"/>
</dbReference>
<evidence type="ECO:0000313" key="1">
    <source>
        <dbReference type="EMBL" id="MDA2806736.1"/>
    </source>
</evidence>
<reference evidence="1" key="1">
    <citation type="submission" date="2023-01" db="EMBL/GenBank/DDBJ databases">
        <title>Draft genome sequence of Nocardiopsis sp. LSu2-4 isolated from halophytes.</title>
        <authorList>
            <person name="Duangmal K."/>
            <person name="Chantavorakit T."/>
        </authorList>
    </citation>
    <scope>NUCLEOTIDE SEQUENCE</scope>
    <source>
        <strain evidence="1">LSu2-4</strain>
    </source>
</reference>
<proteinExistence type="predicted"/>
<keyword evidence="2" id="KW-1185">Reference proteome</keyword>
<dbReference type="EMBL" id="JAQFWP010000040">
    <property type="protein sequence ID" value="MDA2806736.1"/>
    <property type="molecule type" value="Genomic_DNA"/>
</dbReference>
<accession>A0ABT4TQT7</accession>
<evidence type="ECO:0000313" key="2">
    <source>
        <dbReference type="Proteomes" id="UP001165685"/>
    </source>
</evidence>
<dbReference type="RefSeq" id="WP_270679372.1">
    <property type="nucleotide sequence ID" value="NZ_JAQFWP010000040.1"/>
</dbReference>
<sequence length="81" mass="8743">MWPAEGLLAIFRFEDAEEVGSDIDVREIRGQESLDALCGFLGAIGRRLRRPVLMEPEGGGAAPVLCFDPAADRVVRTGGRS</sequence>
<protein>
    <submittedName>
        <fullName evidence="1">Uncharacterized protein</fullName>
    </submittedName>
</protein>
<gene>
    <name evidence="1" type="ORF">O4U47_19665</name>
</gene>
<organism evidence="1 2">
    <name type="scientific">Nocardiopsis suaedae</name>
    <dbReference type="NCBI Taxonomy" id="3018444"/>
    <lineage>
        <taxon>Bacteria</taxon>
        <taxon>Bacillati</taxon>
        <taxon>Actinomycetota</taxon>
        <taxon>Actinomycetes</taxon>
        <taxon>Streptosporangiales</taxon>
        <taxon>Nocardiopsidaceae</taxon>
        <taxon>Nocardiopsis</taxon>
    </lineage>
</organism>
<comment type="caution">
    <text evidence="1">The sequence shown here is derived from an EMBL/GenBank/DDBJ whole genome shotgun (WGS) entry which is preliminary data.</text>
</comment>
<name>A0ABT4TQT7_9ACTN</name>